<dbReference type="Pfam" id="PF13166">
    <property type="entry name" value="AAA_13"/>
    <property type="match status" value="1"/>
</dbReference>
<dbReference type="AlphaFoldDB" id="A0A3D2X4N1"/>
<protein>
    <recommendedName>
        <fullName evidence="1">Protein CR006 P-loop domain-containing protein</fullName>
    </recommendedName>
</protein>
<dbReference type="InterPro" id="IPR026866">
    <property type="entry name" value="CR006_AAA"/>
</dbReference>
<feature type="domain" description="Protein CR006 P-loop" evidence="1">
    <location>
        <begin position="30"/>
        <end position="139"/>
    </location>
</feature>
<sequence>MIKNVCGLKLMGANFLQSTELSLFDSSKGVDRISLLYGKNGAGKSTISKAFAKIKGVDETEISYAELYDRDANILSIPSEEIDRIEIFNEKYVDDNIRFSPDGLDTIVVIGKQKDIDDKIAIENKKFIEIKERYNSQKKNVINIIIV</sequence>
<evidence type="ECO:0000313" key="2">
    <source>
        <dbReference type="EMBL" id="HCL01864.1"/>
    </source>
</evidence>
<comment type="caution">
    <text evidence="2">The sequence shown here is derived from an EMBL/GenBank/DDBJ whole genome shotgun (WGS) entry which is preliminary data.</text>
</comment>
<organism evidence="2 3">
    <name type="scientific">Lachnoclostridium phytofermentans</name>
    <dbReference type="NCBI Taxonomy" id="66219"/>
    <lineage>
        <taxon>Bacteria</taxon>
        <taxon>Bacillati</taxon>
        <taxon>Bacillota</taxon>
        <taxon>Clostridia</taxon>
        <taxon>Lachnospirales</taxon>
        <taxon>Lachnospiraceae</taxon>
    </lineage>
</organism>
<dbReference type="Proteomes" id="UP000262969">
    <property type="component" value="Unassembled WGS sequence"/>
</dbReference>
<evidence type="ECO:0000313" key="3">
    <source>
        <dbReference type="Proteomes" id="UP000262969"/>
    </source>
</evidence>
<dbReference type="SUPFAM" id="SSF52540">
    <property type="entry name" value="P-loop containing nucleoside triphosphate hydrolases"/>
    <property type="match status" value="1"/>
</dbReference>
<dbReference type="Gene3D" id="3.40.50.300">
    <property type="entry name" value="P-loop containing nucleotide triphosphate hydrolases"/>
    <property type="match status" value="1"/>
</dbReference>
<dbReference type="EMBL" id="DPVV01000187">
    <property type="protein sequence ID" value="HCL01864.1"/>
    <property type="molecule type" value="Genomic_DNA"/>
</dbReference>
<evidence type="ECO:0000259" key="1">
    <source>
        <dbReference type="Pfam" id="PF13166"/>
    </source>
</evidence>
<reference evidence="2 3" key="1">
    <citation type="journal article" date="2018" name="Nat. Biotechnol.">
        <title>A standardized bacterial taxonomy based on genome phylogeny substantially revises the tree of life.</title>
        <authorList>
            <person name="Parks D.H."/>
            <person name="Chuvochina M."/>
            <person name="Waite D.W."/>
            <person name="Rinke C."/>
            <person name="Skarshewski A."/>
            <person name="Chaumeil P.A."/>
            <person name="Hugenholtz P."/>
        </authorList>
    </citation>
    <scope>NUCLEOTIDE SEQUENCE [LARGE SCALE GENOMIC DNA]</scope>
    <source>
        <strain evidence="2">UBA11728</strain>
    </source>
</reference>
<accession>A0A3D2X4N1</accession>
<name>A0A3D2X4N1_9FIRM</name>
<dbReference type="InterPro" id="IPR027417">
    <property type="entry name" value="P-loop_NTPase"/>
</dbReference>
<gene>
    <name evidence="2" type="ORF">DHW61_05515</name>
</gene>
<proteinExistence type="predicted"/>